<keyword evidence="4 11" id="KW-0863">Zinc-finger</keyword>
<evidence type="ECO:0000256" key="9">
    <source>
        <dbReference type="ARBA" id="ARBA00023170"/>
    </source>
</evidence>
<evidence type="ECO:0000256" key="4">
    <source>
        <dbReference type="ARBA" id="ARBA00022771"/>
    </source>
</evidence>
<dbReference type="GO" id="GO:0005634">
    <property type="term" value="C:nucleus"/>
    <property type="evidence" value="ECO:0007669"/>
    <property type="project" value="UniProtKB-SubCell"/>
</dbReference>
<comment type="similarity">
    <text evidence="2 11">Belongs to the nuclear hormone receptor family.</text>
</comment>
<evidence type="ECO:0000256" key="5">
    <source>
        <dbReference type="ARBA" id="ARBA00022833"/>
    </source>
</evidence>
<dbReference type="GO" id="GO:0003700">
    <property type="term" value="F:DNA-binding transcription factor activity"/>
    <property type="evidence" value="ECO:0007669"/>
    <property type="project" value="InterPro"/>
</dbReference>
<dbReference type="AlphaFoldDB" id="A0A914DQT6"/>
<dbReference type="InterPro" id="IPR013088">
    <property type="entry name" value="Znf_NHR/GATA"/>
</dbReference>
<dbReference type="InterPro" id="IPR000536">
    <property type="entry name" value="Nucl_hrmn_rcpt_lig-bd"/>
</dbReference>
<keyword evidence="8 11" id="KW-0804">Transcription</keyword>
<dbReference type="WBParaSite" id="ACRNAN_scaffold3273.g11461.t1">
    <property type="protein sequence ID" value="ACRNAN_scaffold3273.g11461.t1"/>
    <property type="gene ID" value="ACRNAN_scaffold3273.g11461"/>
</dbReference>
<dbReference type="SUPFAM" id="SSF57716">
    <property type="entry name" value="Glucocorticoid receptor-like (DNA-binding domain)"/>
    <property type="match status" value="1"/>
</dbReference>
<dbReference type="Pfam" id="PF00105">
    <property type="entry name" value="zf-C4"/>
    <property type="match status" value="1"/>
</dbReference>
<evidence type="ECO:0000256" key="10">
    <source>
        <dbReference type="ARBA" id="ARBA00023242"/>
    </source>
</evidence>
<dbReference type="GO" id="GO:0000978">
    <property type="term" value="F:RNA polymerase II cis-regulatory region sequence-specific DNA binding"/>
    <property type="evidence" value="ECO:0007669"/>
    <property type="project" value="InterPro"/>
</dbReference>
<dbReference type="InterPro" id="IPR049636">
    <property type="entry name" value="HNF4-like_DBD"/>
</dbReference>
<dbReference type="PANTHER" id="PTHR46011:SF32">
    <property type="entry name" value="NUCLEAR HORMONE RECEPTOR FAMILY"/>
    <property type="match status" value="1"/>
</dbReference>
<name>A0A914DQT6_9BILA</name>
<evidence type="ECO:0000256" key="7">
    <source>
        <dbReference type="ARBA" id="ARBA00023125"/>
    </source>
</evidence>
<dbReference type="InterPro" id="IPR001628">
    <property type="entry name" value="Znf_hrmn_rcpt"/>
</dbReference>
<dbReference type="PANTHER" id="PTHR46011">
    <property type="entry name" value="NUCLEAR HORMONE RECEPTOR FAMILY MEMBER NHR-86-RELATED"/>
    <property type="match status" value="1"/>
</dbReference>
<dbReference type="SUPFAM" id="SSF48508">
    <property type="entry name" value="Nuclear receptor ligand-binding domain"/>
    <property type="match status" value="1"/>
</dbReference>
<evidence type="ECO:0000256" key="6">
    <source>
        <dbReference type="ARBA" id="ARBA00023015"/>
    </source>
</evidence>
<dbReference type="CDD" id="cd06960">
    <property type="entry name" value="NR_DBD_HNF4A"/>
    <property type="match status" value="1"/>
</dbReference>
<dbReference type="PROSITE" id="PS51030">
    <property type="entry name" value="NUCLEAR_REC_DBD_2"/>
    <property type="match status" value="1"/>
</dbReference>
<evidence type="ECO:0000313" key="15">
    <source>
        <dbReference type="WBParaSite" id="ACRNAN_scaffold3273.g11461.t1"/>
    </source>
</evidence>
<keyword evidence="6 11" id="KW-0805">Transcription regulation</keyword>
<dbReference type="PROSITE" id="PS00031">
    <property type="entry name" value="NUCLEAR_REC_DBD_1"/>
    <property type="match status" value="1"/>
</dbReference>
<evidence type="ECO:0000259" key="13">
    <source>
        <dbReference type="PROSITE" id="PS51843"/>
    </source>
</evidence>
<keyword evidence="9 11" id="KW-0675">Receptor</keyword>
<keyword evidence="10 11" id="KW-0539">Nucleus</keyword>
<keyword evidence="7 11" id="KW-0238">DNA-binding</keyword>
<dbReference type="SMART" id="SM00430">
    <property type="entry name" value="HOLI"/>
    <property type="match status" value="1"/>
</dbReference>
<keyword evidence="5 11" id="KW-0862">Zinc</keyword>
<evidence type="ECO:0000313" key="14">
    <source>
        <dbReference type="Proteomes" id="UP000887540"/>
    </source>
</evidence>
<keyword evidence="14" id="KW-1185">Reference proteome</keyword>
<dbReference type="Gene3D" id="1.10.565.10">
    <property type="entry name" value="Retinoid X Receptor"/>
    <property type="match status" value="1"/>
</dbReference>
<dbReference type="Gene3D" id="3.30.50.10">
    <property type="entry name" value="Erythroid Transcription Factor GATA-1, subunit A"/>
    <property type="match status" value="1"/>
</dbReference>
<evidence type="ECO:0000256" key="2">
    <source>
        <dbReference type="ARBA" id="ARBA00005993"/>
    </source>
</evidence>
<evidence type="ECO:0000256" key="3">
    <source>
        <dbReference type="ARBA" id="ARBA00022723"/>
    </source>
</evidence>
<dbReference type="InterPro" id="IPR035500">
    <property type="entry name" value="NHR-like_dom_sf"/>
</dbReference>
<feature type="domain" description="Nuclear receptor" evidence="12">
    <location>
        <begin position="18"/>
        <end position="93"/>
    </location>
</feature>
<sequence length="427" mass="47992">MDSNSSPSPSPTNSNTSSKQCLVCGHSSHGYHFGILACRACAAFFRRTIAEKKVYKCRQQCQCAISKEMRNMCRACRFLKCEAMGMIKEGIDVQMNRDPIGRRNSTKIVECCTKPEPCCNTPPFSSPSSGVSGSHVPSTSAECAPCSSTTSGTQVQVIQNPQMVVLQYPLTAGHSVLQRMHEGYSNYNSSQKSLYTVMNPSNIFGAQSYKLVNRTEFLKMERGCLSLMFSMLNDWFQPFDQLSHELKILVLRAFSVRFTFLDSCFRTCQIFPQPEDTRYVLHYGQYLDNARIEDFFSDDKDPAESARTFTAVFARCKTVCNKMIRLGLNEIELAALSGIILWNEVSTASNALNVDRIRDRIYAELHNNLIMNYGITGTGTRLGSLLCLIHDMNVIAKEISEHVIICKIFNPHILDVWDDDAPKLTMD</sequence>
<evidence type="ECO:0000256" key="11">
    <source>
        <dbReference type="RuleBase" id="RU004334"/>
    </source>
</evidence>
<organism evidence="14 15">
    <name type="scientific">Acrobeloides nanus</name>
    <dbReference type="NCBI Taxonomy" id="290746"/>
    <lineage>
        <taxon>Eukaryota</taxon>
        <taxon>Metazoa</taxon>
        <taxon>Ecdysozoa</taxon>
        <taxon>Nematoda</taxon>
        <taxon>Chromadorea</taxon>
        <taxon>Rhabditida</taxon>
        <taxon>Tylenchina</taxon>
        <taxon>Cephalobomorpha</taxon>
        <taxon>Cephaloboidea</taxon>
        <taxon>Cephalobidae</taxon>
        <taxon>Acrobeloides</taxon>
    </lineage>
</organism>
<dbReference type="PROSITE" id="PS51843">
    <property type="entry name" value="NR_LBD"/>
    <property type="match status" value="1"/>
</dbReference>
<accession>A0A914DQT6</accession>
<feature type="domain" description="NR LBD" evidence="13">
    <location>
        <begin position="169"/>
        <end position="425"/>
    </location>
</feature>
<keyword evidence="3 11" id="KW-0479">Metal-binding</keyword>
<proteinExistence type="inferred from homology"/>
<evidence type="ECO:0000259" key="12">
    <source>
        <dbReference type="PROSITE" id="PS51030"/>
    </source>
</evidence>
<dbReference type="PRINTS" id="PR00047">
    <property type="entry name" value="STROIDFINGER"/>
</dbReference>
<dbReference type="GO" id="GO:0008270">
    <property type="term" value="F:zinc ion binding"/>
    <property type="evidence" value="ECO:0007669"/>
    <property type="project" value="UniProtKB-KW"/>
</dbReference>
<dbReference type="Proteomes" id="UP000887540">
    <property type="component" value="Unplaced"/>
</dbReference>
<reference evidence="15" key="1">
    <citation type="submission" date="2022-11" db="UniProtKB">
        <authorList>
            <consortium name="WormBaseParasite"/>
        </authorList>
    </citation>
    <scope>IDENTIFICATION</scope>
</reference>
<dbReference type="SMART" id="SM00399">
    <property type="entry name" value="ZnF_C4"/>
    <property type="match status" value="1"/>
</dbReference>
<protein>
    <submittedName>
        <fullName evidence="15">Uncharacterized protein</fullName>
    </submittedName>
</protein>
<evidence type="ECO:0000256" key="1">
    <source>
        <dbReference type="ARBA" id="ARBA00004123"/>
    </source>
</evidence>
<dbReference type="Pfam" id="PF00104">
    <property type="entry name" value="Hormone_recep"/>
    <property type="match status" value="1"/>
</dbReference>
<evidence type="ECO:0000256" key="8">
    <source>
        <dbReference type="ARBA" id="ARBA00023163"/>
    </source>
</evidence>
<comment type="subcellular location">
    <subcellularLocation>
        <location evidence="1 11">Nucleus</location>
    </subcellularLocation>
</comment>